<keyword evidence="2" id="KW-1185">Reference proteome</keyword>
<keyword evidence="1" id="KW-0812">Transmembrane</keyword>
<dbReference type="Proteomes" id="UP000887569">
    <property type="component" value="Unplaced"/>
</dbReference>
<feature type="transmembrane region" description="Helical" evidence="1">
    <location>
        <begin position="305"/>
        <end position="327"/>
    </location>
</feature>
<evidence type="ECO:0000313" key="2">
    <source>
        <dbReference type="Proteomes" id="UP000887569"/>
    </source>
</evidence>
<sequence>MQLSLNVDECVQRSALLMQNYSSALQCPELLILLLVMTTLISGERLSSITPCAYPLVSDTVHCGIDDPILRQSVRVCDPDKAISMSEVEVIKDKLEEIYSHKTDFCICRHDQPRPCWYRFGFAFLRQMLPVDSGVSHLYSREFCPTNETLLRYTKNHGALLTTKESMQHYGDHFARLIRERWLMGECDEDVLFLILLRRPDQLISRNAMAHAFGSSIIPAPYIFASYGPLVLEKIEALDPEEEDFPLKFRVDSLRRIVEAENENLENGYPLKAITERLLERFEETLSRAEEAYAAPRVRHHIPDWAIVVFAACAFLCVLMAFGLCLMRTSVRRGSQRGKPADTARRWKAGFVGENLEGLPTGGVNLMQMMLMPSSSRNVNAVSNN</sequence>
<keyword evidence="1" id="KW-0472">Membrane</keyword>
<dbReference type="GO" id="GO:0016020">
    <property type="term" value="C:membrane"/>
    <property type="evidence" value="ECO:0007669"/>
    <property type="project" value="TreeGrafter"/>
</dbReference>
<dbReference type="PANTHER" id="PTHR33748:SF5">
    <property type="entry name" value="GROUND-LIKE DOMAIN-CONTAINING PROTEIN"/>
    <property type="match status" value="1"/>
</dbReference>
<protein>
    <submittedName>
        <fullName evidence="3">Uncharacterized protein</fullName>
    </submittedName>
</protein>
<proteinExistence type="predicted"/>
<evidence type="ECO:0000313" key="3">
    <source>
        <dbReference type="WBParaSite" id="PgR150_g001_t08"/>
    </source>
</evidence>
<dbReference type="PANTHER" id="PTHR33748">
    <property type="entry name" value="PROTEIN CBG04600"/>
    <property type="match status" value="1"/>
</dbReference>
<organism evidence="2 3">
    <name type="scientific">Parascaris univalens</name>
    <name type="common">Nematode worm</name>
    <dbReference type="NCBI Taxonomy" id="6257"/>
    <lineage>
        <taxon>Eukaryota</taxon>
        <taxon>Metazoa</taxon>
        <taxon>Ecdysozoa</taxon>
        <taxon>Nematoda</taxon>
        <taxon>Chromadorea</taxon>
        <taxon>Rhabditida</taxon>
        <taxon>Spirurina</taxon>
        <taxon>Ascaridomorpha</taxon>
        <taxon>Ascaridoidea</taxon>
        <taxon>Ascarididae</taxon>
        <taxon>Parascaris</taxon>
    </lineage>
</organism>
<reference evidence="3" key="1">
    <citation type="submission" date="2022-11" db="UniProtKB">
        <authorList>
            <consortium name="WormBaseParasite"/>
        </authorList>
    </citation>
    <scope>IDENTIFICATION</scope>
</reference>
<dbReference type="WBParaSite" id="PgR150_g001_t08">
    <property type="protein sequence ID" value="PgR150_g001_t08"/>
    <property type="gene ID" value="PgR150_g001"/>
</dbReference>
<keyword evidence="1" id="KW-1133">Transmembrane helix</keyword>
<dbReference type="AlphaFoldDB" id="A0A915CFT0"/>
<accession>A0A915CFT0</accession>
<name>A0A915CFT0_PARUN</name>
<evidence type="ECO:0000256" key="1">
    <source>
        <dbReference type="SAM" id="Phobius"/>
    </source>
</evidence>